<sequence length="116" mass="12019">MTPPPPSEQKPPLPRRTPRHSTVHPASTDLPQSVPPNGTTKVQEAVEARDALAAALTAAGVQLPAMDIRTPWPEPNSGPGDGENAQPQRYALVHLGICSAPVALALAAAIRNGTGK</sequence>
<feature type="region of interest" description="Disordered" evidence="1">
    <location>
        <begin position="66"/>
        <end position="86"/>
    </location>
</feature>
<dbReference type="EMBL" id="JBHSKI010000003">
    <property type="protein sequence ID" value="MFC5170874.1"/>
    <property type="molecule type" value="Genomic_DNA"/>
</dbReference>
<dbReference type="Proteomes" id="UP001596208">
    <property type="component" value="Unassembled WGS sequence"/>
</dbReference>
<evidence type="ECO:0000256" key="1">
    <source>
        <dbReference type="SAM" id="MobiDB-lite"/>
    </source>
</evidence>
<feature type="compositionally biased region" description="Pro residues" evidence="1">
    <location>
        <begin position="1"/>
        <end position="15"/>
    </location>
</feature>
<feature type="compositionally biased region" description="Polar residues" evidence="1">
    <location>
        <begin position="29"/>
        <end position="40"/>
    </location>
</feature>
<reference evidence="3" key="1">
    <citation type="journal article" date="2019" name="Int. J. Syst. Evol. Microbiol.">
        <title>The Global Catalogue of Microorganisms (GCM) 10K type strain sequencing project: providing services to taxonomists for standard genome sequencing and annotation.</title>
        <authorList>
            <consortium name="The Broad Institute Genomics Platform"/>
            <consortium name="The Broad Institute Genome Sequencing Center for Infectious Disease"/>
            <person name="Wu L."/>
            <person name="Ma J."/>
        </authorList>
    </citation>
    <scope>NUCLEOTIDE SEQUENCE [LARGE SCALE GENOMIC DNA]</scope>
    <source>
        <strain evidence="3">CGMCC 4.1721</strain>
    </source>
</reference>
<gene>
    <name evidence="2" type="ORF">ACFPRK_09775</name>
</gene>
<name>A0ABW0B105_9ACTN</name>
<proteinExistence type="predicted"/>
<evidence type="ECO:0000313" key="2">
    <source>
        <dbReference type="EMBL" id="MFC5170874.1"/>
    </source>
</evidence>
<organism evidence="2 3">
    <name type="scientific">Streptomyces mutomycini</name>
    <dbReference type="NCBI Taxonomy" id="284036"/>
    <lineage>
        <taxon>Bacteria</taxon>
        <taxon>Bacillati</taxon>
        <taxon>Actinomycetota</taxon>
        <taxon>Actinomycetes</taxon>
        <taxon>Kitasatosporales</taxon>
        <taxon>Streptomycetaceae</taxon>
        <taxon>Streptomyces</taxon>
    </lineage>
</organism>
<dbReference type="RefSeq" id="WP_053931103.1">
    <property type="nucleotide sequence ID" value="NZ_JBFADZ010000002.1"/>
</dbReference>
<accession>A0ABW0B105</accession>
<keyword evidence="3" id="KW-1185">Reference proteome</keyword>
<comment type="caution">
    <text evidence="2">The sequence shown here is derived from an EMBL/GenBank/DDBJ whole genome shotgun (WGS) entry which is preliminary data.</text>
</comment>
<feature type="region of interest" description="Disordered" evidence="1">
    <location>
        <begin position="1"/>
        <end position="40"/>
    </location>
</feature>
<evidence type="ECO:0000313" key="3">
    <source>
        <dbReference type="Proteomes" id="UP001596208"/>
    </source>
</evidence>
<protein>
    <submittedName>
        <fullName evidence="2">Uncharacterized protein</fullName>
    </submittedName>
</protein>